<evidence type="ECO:0000313" key="5">
    <source>
        <dbReference type="EMBL" id="RYT75258.1"/>
    </source>
</evidence>
<protein>
    <submittedName>
        <fullName evidence="5">Glycosyltransferase family 1 protein</fullName>
    </submittedName>
    <submittedName>
        <fullName evidence="3">Glycosyltransferase family 4 protein</fullName>
    </submittedName>
</protein>
<name>A0A415S0P6_9BACE</name>
<feature type="domain" description="Glycosyl transferase family 1" evidence="2">
    <location>
        <begin position="175"/>
        <end position="333"/>
    </location>
</feature>
<dbReference type="RefSeq" id="WP_004292993.1">
    <property type="nucleotide sequence ID" value="NZ_JABAGL010000003.1"/>
</dbReference>
<keyword evidence="7" id="KW-1185">Reference proteome</keyword>
<dbReference type="CDD" id="cd03801">
    <property type="entry name" value="GT4_PimA-like"/>
    <property type="match status" value="1"/>
</dbReference>
<sequence length="358" mass="41008">MKKLVNKEISSKILMVGEYFKNNAPGGMAAVLASYDMYFEDMKFIPTWKYGTLMIKIWYTIYSYILFLLYMLFDRNIKIVHIQGAAFASFERNTFFVRVGKFFGKKIIMHMHCADFDGYFQPSRHKRRILETINSCDKYFVLSDSWKEYFIGIGVNSNIIVVLNNTVAPPTIRTVNRNNTKIKLLYLGVIGERKGVYDLLEAIWSGGEEITKNIQLRIGGNKEEDILQKKIKDYGLNNCVTFEGFVADNKKIECLNWADIFILPSYNEGLPIAILEAMSYGCPIISTTVGGIPAVVKHGVNGYLINPGNITEIQNAILSFIHNRDKIEKYGRQSLKLINVFLPETVFRTLCNLYKQLL</sequence>
<dbReference type="Proteomes" id="UP000520291">
    <property type="component" value="Unassembled WGS sequence"/>
</dbReference>
<proteinExistence type="predicted"/>
<evidence type="ECO:0000259" key="2">
    <source>
        <dbReference type="Pfam" id="PF00534"/>
    </source>
</evidence>
<dbReference type="PANTHER" id="PTHR12526">
    <property type="entry name" value="GLYCOSYLTRANSFERASE"/>
    <property type="match status" value="1"/>
</dbReference>
<reference evidence="3 7" key="1">
    <citation type="journal article" date="2019" name="Nat. Med.">
        <title>A library of human gut bacterial isolates paired with longitudinal multiomics data enables mechanistic microbiome research.</title>
        <authorList>
            <person name="Poyet M."/>
            <person name="Groussin M."/>
            <person name="Gibbons S.M."/>
            <person name="Avila-Pacheco J."/>
            <person name="Jiang X."/>
            <person name="Kearney S.M."/>
            <person name="Perrotta A.R."/>
            <person name="Berdy B."/>
            <person name="Zhao S."/>
            <person name="Lieberman T.D."/>
            <person name="Swanson P.K."/>
            <person name="Smith M."/>
            <person name="Roesemann S."/>
            <person name="Alexander J.E."/>
            <person name="Rich S.A."/>
            <person name="Livny J."/>
            <person name="Vlamakis H."/>
            <person name="Clish C."/>
            <person name="Bullock K."/>
            <person name="Deik A."/>
            <person name="Scott J."/>
            <person name="Pierce K.A."/>
            <person name="Xavier R.J."/>
            <person name="Alm E.J."/>
        </authorList>
    </citation>
    <scope>NUCLEOTIDE SEQUENCE [LARGE SCALE GENOMIC DNA]</scope>
    <source>
        <strain evidence="3 7">BIOML-A1</strain>
    </source>
</reference>
<feature type="transmembrane region" description="Helical" evidence="1">
    <location>
        <begin position="53"/>
        <end position="73"/>
    </location>
</feature>
<keyword evidence="1" id="KW-0812">Transmembrane</keyword>
<evidence type="ECO:0000313" key="7">
    <source>
        <dbReference type="Proteomes" id="UP000335496"/>
    </source>
</evidence>
<dbReference type="AlphaFoldDB" id="A0A415S0P6"/>
<dbReference type="EMBL" id="JABAGL010000003">
    <property type="protein sequence ID" value="NME85034.1"/>
    <property type="molecule type" value="Genomic_DNA"/>
</dbReference>
<reference evidence="4 8" key="3">
    <citation type="submission" date="2020-04" db="EMBL/GenBank/DDBJ databases">
        <authorList>
            <person name="Hitch T.C.A."/>
            <person name="Wylensek D."/>
            <person name="Clavel T."/>
        </authorList>
    </citation>
    <scope>NUCLEOTIDE SEQUENCE [LARGE SCALE GENOMIC DNA]</scope>
    <source>
        <strain evidence="4 8">WCA3-601-WT-5E</strain>
    </source>
</reference>
<evidence type="ECO:0000313" key="3">
    <source>
        <dbReference type="EMBL" id="KAA5274485.1"/>
    </source>
</evidence>
<dbReference type="EMBL" id="VVZX01000008">
    <property type="protein sequence ID" value="KAA5274485.1"/>
    <property type="molecule type" value="Genomic_DNA"/>
</dbReference>
<evidence type="ECO:0000313" key="6">
    <source>
        <dbReference type="Proteomes" id="UP000291917"/>
    </source>
</evidence>
<evidence type="ECO:0000313" key="8">
    <source>
        <dbReference type="Proteomes" id="UP000520291"/>
    </source>
</evidence>
<dbReference type="Proteomes" id="UP000291917">
    <property type="component" value="Unassembled WGS sequence"/>
</dbReference>
<evidence type="ECO:0000313" key="4">
    <source>
        <dbReference type="EMBL" id="NME85034.1"/>
    </source>
</evidence>
<dbReference type="SUPFAM" id="SSF53756">
    <property type="entry name" value="UDP-Glycosyltransferase/glycogen phosphorylase"/>
    <property type="match status" value="1"/>
</dbReference>
<comment type="caution">
    <text evidence="5">The sequence shown here is derived from an EMBL/GenBank/DDBJ whole genome shotgun (WGS) entry which is preliminary data.</text>
</comment>
<dbReference type="Pfam" id="PF00534">
    <property type="entry name" value="Glycos_transf_1"/>
    <property type="match status" value="1"/>
</dbReference>
<gene>
    <name evidence="5" type="ORF">EAJ03_07340</name>
    <name evidence="3" type="ORF">F2Z23_08025</name>
    <name evidence="4" type="ORF">HF841_03185</name>
</gene>
<dbReference type="Proteomes" id="UP000335496">
    <property type="component" value="Unassembled WGS sequence"/>
</dbReference>
<dbReference type="EMBL" id="RCXL01000008">
    <property type="protein sequence ID" value="RYT75258.1"/>
    <property type="molecule type" value="Genomic_DNA"/>
</dbReference>
<evidence type="ECO:0000256" key="1">
    <source>
        <dbReference type="SAM" id="Phobius"/>
    </source>
</evidence>
<keyword evidence="1" id="KW-1133">Transmembrane helix</keyword>
<reference evidence="5 6" key="2">
    <citation type="journal article" date="2019" name="Science, e1252229">
        <title>Invertible promoters mediate bacterial phase variation, antibiotic resistance, and host adaptation in the gut.</title>
        <authorList>
            <person name="Jiang X."/>
            <person name="Hall A.B."/>
            <person name="Arthur T.D."/>
            <person name="Plichta D.R."/>
            <person name="Covington C.T."/>
            <person name="Poyet M."/>
            <person name="Crothers J."/>
            <person name="Moses P.L."/>
            <person name="Tolonen A.C."/>
            <person name="Vlamakis H."/>
            <person name="Alm E.J."/>
            <person name="Xavier R.J."/>
        </authorList>
    </citation>
    <scope>NUCLEOTIDE SEQUENCE [LARGE SCALE GENOMIC DNA]</scope>
    <source>
        <strain evidence="6">bj_0095</strain>
        <strain evidence="5">Bj_0095</strain>
    </source>
</reference>
<keyword evidence="1" id="KW-0472">Membrane</keyword>
<accession>A0A415S0P6</accession>
<dbReference type="Gene3D" id="3.40.50.2000">
    <property type="entry name" value="Glycogen Phosphorylase B"/>
    <property type="match status" value="2"/>
</dbReference>
<dbReference type="GO" id="GO:0016757">
    <property type="term" value="F:glycosyltransferase activity"/>
    <property type="evidence" value="ECO:0007669"/>
    <property type="project" value="InterPro"/>
</dbReference>
<organism evidence="5 6">
    <name type="scientific">Bacteroides eggerthii</name>
    <dbReference type="NCBI Taxonomy" id="28111"/>
    <lineage>
        <taxon>Bacteria</taxon>
        <taxon>Pseudomonadati</taxon>
        <taxon>Bacteroidota</taxon>
        <taxon>Bacteroidia</taxon>
        <taxon>Bacteroidales</taxon>
        <taxon>Bacteroidaceae</taxon>
        <taxon>Bacteroides</taxon>
    </lineage>
</organism>
<dbReference type="InterPro" id="IPR001296">
    <property type="entry name" value="Glyco_trans_1"/>
</dbReference>
<keyword evidence="5" id="KW-0808">Transferase</keyword>